<keyword evidence="2" id="KW-0238">DNA-binding</keyword>
<name>A0A5S4H907_9ACTN</name>
<dbReference type="EMBL" id="VCKZ01000022">
    <property type="protein sequence ID" value="TMR41456.1"/>
    <property type="molecule type" value="Genomic_DNA"/>
</dbReference>
<evidence type="ECO:0000313" key="5">
    <source>
        <dbReference type="EMBL" id="TMR41456.1"/>
    </source>
</evidence>
<dbReference type="Proteomes" id="UP000305238">
    <property type="component" value="Unassembled WGS sequence"/>
</dbReference>
<dbReference type="Gene3D" id="1.20.120.530">
    <property type="entry name" value="GntR ligand-binding domain-like"/>
    <property type="match status" value="1"/>
</dbReference>
<dbReference type="SMART" id="SM00345">
    <property type="entry name" value="HTH_GNTR"/>
    <property type="match status" value="1"/>
</dbReference>
<dbReference type="InterPro" id="IPR000524">
    <property type="entry name" value="Tscrpt_reg_HTH_GntR"/>
</dbReference>
<sequence length="200" mass="22254">MILAGELPAGSPLRLTDLAGQLDMSPMPVRDAMRRLEALGLVEIIPHKGAKVRELSEADLRDTYEVRVELESLAVGRAALHFDAEAAARAERALEEHESLLANGDVEGARRAHTEFHFTIYHASGSRWLPRAIEPVWQNNERYRFASKPDAERRRLSHAEHRAILDACIAGDPDRATAALRDHLEGAMRRILAGMTRPTS</sequence>
<feature type="domain" description="HTH gntR-type" evidence="4">
    <location>
        <begin position="1"/>
        <end position="55"/>
    </location>
</feature>
<comment type="caution">
    <text evidence="5">The sequence shown here is derived from an EMBL/GenBank/DDBJ whole genome shotgun (WGS) entry which is preliminary data.</text>
</comment>
<dbReference type="Pfam" id="PF00392">
    <property type="entry name" value="GntR"/>
    <property type="match status" value="1"/>
</dbReference>
<dbReference type="AlphaFoldDB" id="A0A5S4H907"/>
<accession>A0A5S4H907</accession>
<keyword evidence="1" id="KW-0805">Transcription regulation</keyword>
<evidence type="ECO:0000259" key="4">
    <source>
        <dbReference type="PROSITE" id="PS50949"/>
    </source>
</evidence>
<dbReference type="Pfam" id="PF07729">
    <property type="entry name" value="FCD"/>
    <property type="match status" value="1"/>
</dbReference>
<dbReference type="GO" id="GO:0003677">
    <property type="term" value="F:DNA binding"/>
    <property type="evidence" value="ECO:0007669"/>
    <property type="project" value="UniProtKB-KW"/>
</dbReference>
<dbReference type="GO" id="GO:0003700">
    <property type="term" value="F:DNA-binding transcription factor activity"/>
    <property type="evidence" value="ECO:0007669"/>
    <property type="project" value="InterPro"/>
</dbReference>
<protein>
    <submittedName>
        <fullName evidence="5">GntR family transcriptional regulator</fullName>
    </submittedName>
</protein>
<dbReference type="InterPro" id="IPR008920">
    <property type="entry name" value="TF_FadR/GntR_C"/>
</dbReference>
<evidence type="ECO:0000256" key="1">
    <source>
        <dbReference type="ARBA" id="ARBA00023015"/>
    </source>
</evidence>
<gene>
    <name evidence="5" type="ORF">ETD96_05570</name>
</gene>
<dbReference type="SUPFAM" id="SSF48008">
    <property type="entry name" value="GntR ligand-binding domain-like"/>
    <property type="match status" value="1"/>
</dbReference>
<reference evidence="5 6" key="1">
    <citation type="submission" date="2019-05" db="EMBL/GenBank/DDBJ databases">
        <title>Draft genome sequence of Actinomadura geliboluensis A8036.</title>
        <authorList>
            <person name="Saricaoglu S."/>
            <person name="Isik K."/>
        </authorList>
    </citation>
    <scope>NUCLEOTIDE SEQUENCE [LARGE SCALE GENOMIC DNA]</scope>
    <source>
        <strain evidence="5 6">A8036</strain>
    </source>
</reference>
<dbReference type="InterPro" id="IPR011711">
    <property type="entry name" value="GntR_C"/>
</dbReference>
<dbReference type="SUPFAM" id="SSF46785">
    <property type="entry name" value="Winged helix' DNA-binding domain"/>
    <property type="match status" value="1"/>
</dbReference>
<dbReference type="InterPro" id="IPR036388">
    <property type="entry name" value="WH-like_DNA-bd_sf"/>
</dbReference>
<dbReference type="CDD" id="cd07377">
    <property type="entry name" value="WHTH_GntR"/>
    <property type="match status" value="1"/>
</dbReference>
<proteinExistence type="predicted"/>
<dbReference type="OrthoDB" id="5182935at2"/>
<evidence type="ECO:0000256" key="3">
    <source>
        <dbReference type="ARBA" id="ARBA00023163"/>
    </source>
</evidence>
<organism evidence="5 6">
    <name type="scientific">Actinomadura geliboluensis</name>
    <dbReference type="NCBI Taxonomy" id="882440"/>
    <lineage>
        <taxon>Bacteria</taxon>
        <taxon>Bacillati</taxon>
        <taxon>Actinomycetota</taxon>
        <taxon>Actinomycetes</taxon>
        <taxon>Streptosporangiales</taxon>
        <taxon>Thermomonosporaceae</taxon>
        <taxon>Actinomadura</taxon>
    </lineage>
</organism>
<keyword evidence="3" id="KW-0804">Transcription</keyword>
<evidence type="ECO:0000313" key="6">
    <source>
        <dbReference type="Proteomes" id="UP000305238"/>
    </source>
</evidence>
<dbReference type="PANTHER" id="PTHR43537">
    <property type="entry name" value="TRANSCRIPTIONAL REGULATOR, GNTR FAMILY"/>
    <property type="match status" value="1"/>
</dbReference>
<dbReference type="SMART" id="SM00895">
    <property type="entry name" value="FCD"/>
    <property type="match status" value="1"/>
</dbReference>
<evidence type="ECO:0000256" key="2">
    <source>
        <dbReference type="ARBA" id="ARBA00023125"/>
    </source>
</evidence>
<dbReference type="InterPro" id="IPR036390">
    <property type="entry name" value="WH_DNA-bd_sf"/>
</dbReference>
<dbReference type="PANTHER" id="PTHR43537:SF41">
    <property type="entry name" value="TRANSCRIPTIONAL REGULATORY PROTEIN"/>
    <property type="match status" value="1"/>
</dbReference>
<keyword evidence="6" id="KW-1185">Reference proteome</keyword>
<dbReference type="Gene3D" id="1.10.10.10">
    <property type="entry name" value="Winged helix-like DNA-binding domain superfamily/Winged helix DNA-binding domain"/>
    <property type="match status" value="1"/>
</dbReference>
<dbReference type="PROSITE" id="PS50949">
    <property type="entry name" value="HTH_GNTR"/>
    <property type="match status" value="1"/>
</dbReference>